<sequence length="70" mass="7983">MKEILKDMLHAARNHPKLKTQEILERKIITKIIKNVEWKTYARYLGVHVDCSLRSAPGGSRDPAVPSCAR</sequence>
<dbReference type="OrthoDB" id="410404at2759"/>
<name>A0A4C1V3X9_EUMVA</name>
<protein>
    <submittedName>
        <fullName evidence="1">Uncharacterized protein</fullName>
    </submittedName>
</protein>
<dbReference type="Proteomes" id="UP000299102">
    <property type="component" value="Unassembled WGS sequence"/>
</dbReference>
<dbReference type="EMBL" id="BGZK01000275">
    <property type="protein sequence ID" value="GBP33523.1"/>
    <property type="molecule type" value="Genomic_DNA"/>
</dbReference>
<gene>
    <name evidence="1" type="ORF">EVAR_28678_1</name>
</gene>
<keyword evidence="2" id="KW-1185">Reference proteome</keyword>
<reference evidence="1 2" key="1">
    <citation type="journal article" date="2019" name="Commun. Biol.">
        <title>The bagworm genome reveals a unique fibroin gene that provides high tensile strength.</title>
        <authorList>
            <person name="Kono N."/>
            <person name="Nakamura H."/>
            <person name="Ohtoshi R."/>
            <person name="Tomita M."/>
            <person name="Numata K."/>
            <person name="Arakawa K."/>
        </authorList>
    </citation>
    <scope>NUCLEOTIDE SEQUENCE [LARGE SCALE GENOMIC DNA]</scope>
</reference>
<evidence type="ECO:0000313" key="2">
    <source>
        <dbReference type="Proteomes" id="UP000299102"/>
    </source>
</evidence>
<comment type="caution">
    <text evidence="1">The sequence shown here is derived from an EMBL/GenBank/DDBJ whole genome shotgun (WGS) entry which is preliminary data.</text>
</comment>
<accession>A0A4C1V3X9</accession>
<proteinExistence type="predicted"/>
<dbReference type="AlphaFoldDB" id="A0A4C1V3X9"/>
<organism evidence="1 2">
    <name type="scientific">Eumeta variegata</name>
    <name type="common">Bagworm moth</name>
    <name type="synonym">Eumeta japonica</name>
    <dbReference type="NCBI Taxonomy" id="151549"/>
    <lineage>
        <taxon>Eukaryota</taxon>
        <taxon>Metazoa</taxon>
        <taxon>Ecdysozoa</taxon>
        <taxon>Arthropoda</taxon>
        <taxon>Hexapoda</taxon>
        <taxon>Insecta</taxon>
        <taxon>Pterygota</taxon>
        <taxon>Neoptera</taxon>
        <taxon>Endopterygota</taxon>
        <taxon>Lepidoptera</taxon>
        <taxon>Glossata</taxon>
        <taxon>Ditrysia</taxon>
        <taxon>Tineoidea</taxon>
        <taxon>Psychidae</taxon>
        <taxon>Oiketicinae</taxon>
        <taxon>Eumeta</taxon>
    </lineage>
</organism>
<evidence type="ECO:0000313" key="1">
    <source>
        <dbReference type="EMBL" id="GBP33523.1"/>
    </source>
</evidence>